<dbReference type="InterPro" id="IPR013525">
    <property type="entry name" value="ABC2_TM"/>
</dbReference>
<feature type="transmembrane region" description="Helical" evidence="11">
    <location>
        <begin position="186"/>
        <end position="211"/>
    </location>
</feature>
<sequence length="265" mass="29972">MSATQPRTNWQVTRSVWFAMFMREAVSRTMKDRMGWFWMIFEPVAMVTIVILVRTQIRGTNRLIIGADFIPWMIVGMMGFFLVREGLNRSQGAIDASRALFAYRQVQPVDTVLVRGFVDGMLRTFVFMLFIVGGLGLGLKIFPDNGIYALFGWITVWALGLGLGLVISVTGTLVPEINRIIRMLSLPLMILSGVLIPINTLPHAALELLMLNPIVHALELLRLGFFENYRVVAGTSAVYLWLWILALNALGLLMHLRYRDQLKAK</sequence>
<name>A0ABS1QSC7_9GAMM</name>
<feature type="transmembrane region" description="Helical" evidence="11">
    <location>
        <begin position="63"/>
        <end position="83"/>
    </location>
</feature>
<feature type="transmembrane region" description="Helical" evidence="11">
    <location>
        <begin position="148"/>
        <end position="174"/>
    </location>
</feature>
<keyword evidence="7" id="KW-0972">Capsule biogenesis/degradation</keyword>
<keyword evidence="6 11" id="KW-0812">Transmembrane</keyword>
<dbReference type="PRINTS" id="PR00164">
    <property type="entry name" value="ABC2TRNSPORT"/>
</dbReference>
<evidence type="ECO:0000256" key="7">
    <source>
        <dbReference type="ARBA" id="ARBA00022903"/>
    </source>
</evidence>
<dbReference type="PANTHER" id="PTHR30413:SF10">
    <property type="entry name" value="CAPSULE POLYSACCHARIDE EXPORT INNER-MEMBRANE PROTEIN CTRC"/>
    <property type="match status" value="1"/>
</dbReference>
<comment type="similarity">
    <text evidence="2 11">Belongs to the ABC-2 integral membrane protein family.</text>
</comment>
<evidence type="ECO:0000256" key="4">
    <source>
        <dbReference type="ARBA" id="ARBA00022475"/>
    </source>
</evidence>
<keyword evidence="8 11" id="KW-1133">Transmembrane helix</keyword>
<evidence type="ECO:0000256" key="8">
    <source>
        <dbReference type="ARBA" id="ARBA00022989"/>
    </source>
</evidence>
<keyword evidence="3 11" id="KW-0813">Transport</keyword>
<dbReference type="Pfam" id="PF01061">
    <property type="entry name" value="ABC2_membrane"/>
    <property type="match status" value="1"/>
</dbReference>
<dbReference type="Proteomes" id="UP000638570">
    <property type="component" value="Unassembled WGS sequence"/>
</dbReference>
<feature type="transmembrane region" description="Helical" evidence="11">
    <location>
        <begin position="125"/>
        <end position="142"/>
    </location>
</feature>
<organism evidence="13 14">
    <name type="scientific">Zobellella iuensis</name>
    <dbReference type="NCBI Taxonomy" id="2803811"/>
    <lineage>
        <taxon>Bacteria</taxon>
        <taxon>Pseudomonadati</taxon>
        <taxon>Pseudomonadota</taxon>
        <taxon>Gammaproteobacteria</taxon>
        <taxon>Aeromonadales</taxon>
        <taxon>Aeromonadaceae</taxon>
        <taxon>Zobellella</taxon>
    </lineage>
</organism>
<evidence type="ECO:0000256" key="5">
    <source>
        <dbReference type="ARBA" id="ARBA00022597"/>
    </source>
</evidence>
<evidence type="ECO:0000313" key="14">
    <source>
        <dbReference type="Proteomes" id="UP000638570"/>
    </source>
</evidence>
<feature type="transmembrane region" description="Helical" evidence="11">
    <location>
        <begin position="36"/>
        <end position="57"/>
    </location>
</feature>
<protein>
    <recommendedName>
        <fullName evidence="11">Transport permease protein</fullName>
    </recommendedName>
</protein>
<dbReference type="InterPro" id="IPR000412">
    <property type="entry name" value="ABC_2_transport"/>
</dbReference>
<keyword evidence="9" id="KW-0625">Polysaccharide transport</keyword>
<keyword evidence="5" id="KW-0762">Sugar transport</keyword>
<gene>
    <name evidence="13" type="ORF">JKV55_10455</name>
</gene>
<keyword evidence="4 11" id="KW-1003">Cell membrane</keyword>
<keyword evidence="10 11" id="KW-0472">Membrane</keyword>
<accession>A0ABS1QSC7</accession>
<dbReference type="InterPro" id="IPR047817">
    <property type="entry name" value="ABC2_TM_bact-type"/>
</dbReference>
<evidence type="ECO:0000256" key="6">
    <source>
        <dbReference type="ARBA" id="ARBA00022692"/>
    </source>
</evidence>
<comment type="subcellular location">
    <subcellularLocation>
        <location evidence="11">Cell inner membrane</location>
        <topology evidence="11">Multi-pass membrane protein</topology>
    </subcellularLocation>
    <subcellularLocation>
        <location evidence="1">Cell membrane</location>
        <topology evidence="1">Multi-pass membrane protein</topology>
    </subcellularLocation>
</comment>
<reference evidence="14" key="1">
    <citation type="submission" date="2021-01" db="EMBL/GenBank/DDBJ databases">
        <title>Genome public.</title>
        <authorList>
            <person name="Liu C."/>
            <person name="Sun Q."/>
        </authorList>
    </citation>
    <scope>NUCLEOTIDE SEQUENCE [LARGE SCALE GENOMIC DNA]</scope>
    <source>
        <strain evidence="14">CGMCC 1.18722</strain>
    </source>
</reference>
<evidence type="ECO:0000256" key="9">
    <source>
        <dbReference type="ARBA" id="ARBA00023047"/>
    </source>
</evidence>
<dbReference type="EMBL" id="JAERTZ010000023">
    <property type="protein sequence ID" value="MBL1377750.1"/>
    <property type="molecule type" value="Genomic_DNA"/>
</dbReference>
<evidence type="ECO:0000256" key="1">
    <source>
        <dbReference type="ARBA" id="ARBA00004651"/>
    </source>
</evidence>
<feature type="domain" description="ABC transmembrane type-2" evidence="12">
    <location>
        <begin position="34"/>
        <end position="258"/>
    </location>
</feature>
<dbReference type="PANTHER" id="PTHR30413">
    <property type="entry name" value="INNER MEMBRANE TRANSPORT PERMEASE"/>
    <property type="match status" value="1"/>
</dbReference>
<feature type="transmembrane region" description="Helical" evidence="11">
    <location>
        <begin position="231"/>
        <end position="256"/>
    </location>
</feature>
<evidence type="ECO:0000256" key="11">
    <source>
        <dbReference type="RuleBase" id="RU361157"/>
    </source>
</evidence>
<dbReference type="PROSITE" id="PS51012">
    <property type="entry name" value="ABC_TM2"/>
    <property type="match status" value="1"/>
</dbReference>
<evidence type="ECO:0000259" key="12">
    <source>
        <dbReference type="PROSITE" id="PS51012"/>
    </source>
</evidence>
<evidence type="ECO:0000256" key="3">
    <source>
        <dbReference type="ARBA" id="ARBA00022448"/>
    </source>
</evidence>
<evidence type="ECO:0000256" key="2">
    <source>
        <dbReference type="ARBA" id="ARBA00007783"/>
    </source>
</evidence>
<evidence type="ECO:0000313" key="13">
    <source>
        <dbReference type="EMBL" id="MBL1377750.1"/>
    </source>
</evidence>
<proteinExistence type="inferred from homology"/>
<keyword evidence="14" id="KW-1185">Reference proteome</keyword>
<comment type="caution">
    <text evidence="13">The sequence shown here is derived from an EMBL/GenBank/DDBJ whole genome shotgun (WGS) entry which is preliminary data.</text>
</comment>
<evidence type="ECO:0000256" key="10">
    <source>
        <dbReference type="ARBA" id="ARBA00023136"/>
    </source>
</evidence>